<dbReference type="AlphaFoldDB" id="B4D9Y1"/>
<evidence type="ECO:0000313" key="2">
    <source>
        <dbReference type="EMBL" id="EDY16735.1"/>
    </source>
</evidence>
<keyword evidence="1" id="KW-1133">Transmembrane helix</keyword>
<keyword evidence="1" id="KW-0472">Membrane</keyword>
<dbReference type="EMBL" id="ABVL01000028">
    <property type="protein sequence ID" value="EDY16735.1"/>
    <property type="molecule type" value="Genomic_DNA"/>
</dbReference>
<keyword evidence="3" id="KW-1185">Reference proteome</keyword>
<dbReference type="InParanoid" id="B4D9Y1"/>
<gene>
    <name evidence="2" type="ORF">CfE428DRAFT_5698</name>
</gene>
<name>B4D9Y1_9BACT</name>
<evidence type="ECO:0000313" key="3">
    <source>
        <dbReference type="Proteomes" id="UP000005824"/>
    </source>
</evidence>
<feature type="transmembrane region" description="Helical" evidence="1">
    <location>
        <begin position="6"/>
        <end position="27"/>
    </location>
</feature>
<reference evidence="2 3" key="1">
    <citation type="journal article" date="2011" name="J. Bacteriol.">
        <title>Genome sequence of Chthoniobacter flavus Ellin428, an aerobic heterotrophic soil bacterium.</title>
        <authorList>
            <person name="Kant R."/>
            <person name="van Passel M.W."/>
            <person name="Palva A."/>
            <person name="Lucas S."/>
            <person name="Lapidus A."/>
            <person name="Glavina Del Rio T."/>
            <person name="Dalin E."/>
            <person name="Tice H."/>
            <person name="Bruce D."/>
            <person name="Goodwin L."/>
            <person name="Pitluck S."/>
            <person name="Larimer F.W."/>
            <person name="Land M.L."/>
            <person name="Hauser L."/>
            <person name="Sangwan P."/>
            <person name="de Vos W.M."/>
            <person name="Janssen P.H."/>
            <person name="Smidt H."/>
        </authorList>
    </citation>
    <scope>NUCLEOTIDE SEQUENCE [LARGE SCALE GENOMIC DNA]</scope>
    <source>
        <strain evidence="2 3">Ellin428</strain>
    </source>
</reference>
<dbReference type="Proteomes" id="UP000005824">
    <property type="component" value="Unassembled WGS sequence"/>
</dbReference>
<organism evidence="2 3">
    <name type="scientific">Chthoniobacter flavus Ellin428</name>
    <dbReference type="NCBI Taxonomy" id="497964"/>
    <lineage>
        <taxon>Bacteria</taxon>
        <taxon>Pseudomonadati</taxon>
        <taxon>Verrucomicrobiota</taxon>
        <taxon>Spartobacteria</taxon>
        <taxon>Chthoniobacterales</taxon>
        <taxon>Chthoniobacteraceae</taxon>
        <taxon>Chthoniobacter</taxon>
    </lineage>
</organism>
<sequence length="146" mass="16323">MSRILIPALCGLVGGLIAVAAGLFYFYRTLPASGYLQISRGDGGPELSKDVEVLEHASRPQGLYVRFKNTGSKPIEMAHFRVRSYKDGKLWAEFEETIYSETSPGMEQEGILKLRDYRDGSKTFDLSDCRIEVTVLYGYVVSTKRA</sequence>
<dbReference type="RefSeq" id="WP_006983019.1">
    <property type="nucleotide sequence ID" value="NZ_ABVL01000028.1"/>
</dbReference>
<accession>B4D9Y1</accession>
<protein>
    <submittedName>
        <fullName evidence="2">Uncharacterized protein</fullName>
    </submittedName>
</protein>
<evidence type="ECO:0000256" key="1">
    <source>
        <dbReference type="SAM" id="Phobius"/>
    </source>
</evidence>
<comment type="caution">
    <text evidence="2">The sequence shown here is derived from an EMBL/GenBank/DDBJ whole genome shotgun (WGS) entry which is preliminary data.</text>
</comment>
<proteinExistence type="predicted"/>
<keyword evidence="1" id="KW-0812">Transmembrane</keyword>